<accession>A0ABX0TS92</accession>
<proteinExistence type="predicted"/>
<evidence type="ECO:0000313" key="2">
    <source>
        <dbReference type="EMBL" id="NIJ08394.1"/>
    </source>
</evidence>
<dbReference type="InterPro" id="IPR051474">
    <property type="entry name" value="Anti-sigma-K/W_factor"/>
</dbReference>
<feature type="domain" description="Anti-sigma K factor RskA C-terminal" evidence="1">
    <location>
        <begin position="85"/>
        <end position="218"/>
    </location>
</feature>
<dbReference type="PANTHER" id="PTHR37461:SF1">
    <property type="entry name" value="ANTI-SIGMA-K FACTOR RSKA"/>
    <property type="match status" value="1"/>
</dbReference>
<sequence length="227" mass="23314">MNDEDELLAAELAFGLIAGEERRAAEARADIDPPFADAVARWQAHAAALVGAGEAPRPSIWAAIEARLPANDTAPRRDSGRWRTVAIAASLLAGVMTVVAVERRPATPPPAVRLAPAPPLVAMLSGAPGKGVVAVSFDPRARRLTFAATAFDPGRHSAELWVIPADKKPRSLGVIDTTAPRTELSRGDAAAAVAPGVTLAVSIEPIGGSPTGLPTGPVVLSGTVQKS</sequence>
<organism evidence="2 3">
    <name type="scientific">Sphingomonas vulcanisoli</name>
    <dbReference type="NCBI Taxonomy" id="1658060"/>
    <lineage>
        <taxon>Bacteria</taxon>
        <taxon>Pseudomonadati</taxon>
        <taxon>Pseudomonadota</taxon>
        <taxon>Alphaproteobacteria</taxon>
        <taxon>Sphingomonadales</taxon>
        <taxon>Sphingomonadaceae</taxon>
        <taxon>Sphingomonas</taxon>
    </lineage>
</organism>
<reference evidence="2 3" key="1">
    <citation type="submission" date="2020-03" db="EMBL/GenBank/DDBJ databases">
        <title>Genomic Encyclopedia of Type Strains, Phase III (KMG-III): the genomes of soil and plant-associated and newly described type strains.</title>
        <authorList>
            <person name="Whitman W."/>
        </authorList>
    </citation>
    <scope>NUCLEOTIDE SEQUENCE [LARGE SCALE GENOMIC DNA]</scope>
    <source>
        <strain evidence="2 3">CECT 8804</strain>
    </source>
</reference>
<dbReference type="InterPro" id="IPR018764">
    <property type="entry name" value="RskA_C"/>
</dbReference>
<dbReference type="PANTHER" id="PTHR37461">
    <property type="entry name" value="ANTI-SIGMA-K FACTOR RSKA"/>
    <property type="match status" value="1"/>
</dbReference>
<dbReference type="EMBL" id="JAAOZC010000004">
    <property type="protein sequence ID" value="NIJ08394.1"/>
    <property type="molecule type" value="Genomic_DNA"/>
</dbReference>
<keyword evidence="3" id="KW-1185">Reference proteome</keyword>
<evidence type="ECO:0000259" key="1">
    <source>
        <dbReference type="Pfam" id="PF10099"/>
    </source>
</evidence>
<evidence type="ECO:0000313" key="3">
    <source>
        <dbReference type="Proteomes" id="UP000727456"/>
    </source>
</evidence>
<dbReference type="Pfam" id="PF10099">
    <property type="entry name" value="RskA_C"/>
    <property type="match status" value="1"/>
</dbReference>
<dbReference type="Proteomes" id="UP000727456">
    <property type="component" value="Unassembled WGS sequence"/>
</dbReference>
<dbReference type="RefSeq" id="WP_167073225.1">
    <property type="nucleotide sequence ID" value="NZ_JAAOZC010000004.1"/>
</dbReference>
<name>A0ABX0TS92_9SPHN</name>
<protein>
    <submittedName>
        <fullName evidence="2">Anti-sigma-K factor RskA</fullName>
    </submittedName>
</protein>
<gene>
    <name evidence="2" type="ORF">FHS31_002011</name>
</gene>
<comment type="caution">
    <text evidence="2">The sequence shown here is derived from an EMBL/GenBank/DDBJ whole genome shotgun (WGS) entry which is preliminary data.</text>
</comment>